<proteinExistence type="predicted"/>
<accession>A0A839UE50</accession>
<organism evidence="1 2">
    <name type="scientific">Phyllobacterium trifolii</name>
    <dbReference type="NCBI Taxonomy" id="300193"/>
    <lineage>
        <taxon>Bacteria</taxon>
        <taxon>Pseudomonadati</taxon>
        <taxon>Pseudomonadota</taxon>
        <taxon>Alphaproteobacteria</taxon>
        <taxon>Hyphomicrobiales</taxon>
        <taxon>Phyllobacteriaceae</taxon>
        <taxon>Phyllobacterium</taxon>
    </lineage>
</organism>
<evidence type="ECO:0000313" key="2">
    <source>
        <dbReference type="Proteomes" id="UP000554520"/>
    </source>
</evidence>
<sequence length="64" mass="7262">MSIFAGRTLKAGHIDRGLFAVSSEGILPQGGFLSPLLSNIMIHEFDAWMEAKYLNRKIRKDRWA</sequence>
<dbReference type="EMBL" id="JACHXN010000017">
    <property type="protein sequence ID" value="MBB3148093.1"/>
    <property type="molecule type" value="Genomic_DNA"/>
</dbReference>
<keyword evidence="2" id="KW-1185">Reference proteome</keyword>
<name>A0A839UE50_9HYPH</name>
<keyword evidence="1" id="KW-0548">Nucleotidyltransferase</keyword>
<dbReference type="GO" id="GO:0003964">
    <property type="term" value="F:RNA-directed DNA polymerase activity"/>
    <property type="evidence" value="ECO:0007669"/>
    <property type="project" value="UniProtKB-KW"/>
</dbReference>
<keyword evidence="1" id="KW-0695">RNA-directed DNA polymerase</keyword>
<reference evidence="1 2" key="1">
    <citation type="submission" date="2020-08" db="EMBL/GenBank/DDBJ databases">
        <title>Genomic Encyclopedia of Type Strains, Phase III (KMG-III): the genomes of soil and plant-associated and newly described type strains.</title>
        <authorList>
            <person name="Whitman W."/>
        </authorList>
    </citation>
    <scope>NUCLEOTIDE SEQUENCE [LARGE SCALE GENOMIC DNA]</scope>
    <source>
        <strain evidence="1 2">CECT 7015</strain>
    </source>
</reference>
<comment type="caution">
    <text evidence="1">The sequence shown here is derived from an EMBL/GenBank/DDBJ whole genome shotgun (WGS) entry which is preliminary data.</text>
</comment>
<protein>
    <submittedName>
        <fullName evidence="1">Retron-type reverse transcriptase</fullName>
    </submittedName>
</protein>
<keyword evidence="1" id="KW-0808">Transferase</keyword>
<dbReference type="AlphaFoldDB" id="A0A839UE50"/>
<evidence type="ECO:0000313" key="1">
    <source>
        <dbReference type="EMBL" id="MBB3148093.1"/>
    </source>
</evidence>
<dbReference type="Proteomes" id="UP000554520">
    <property type="component" value="Unassembled WGS sequence"/>
</dbReference>
<gene>
    <name evidence="1" type="ORF">FHS21_004536</name>
</gene>